<protein>
    <submittedName>
        <fullName evidence="1">Uncharacterized protein</fullName>
    </submittedName>
</protein>
<accession>A0A1Z4JR37</accession>
<sequence length="254" mass="29163">MIRLDIPLFEHLQDAIAFPQEAQLLELLQEFDAAMLGLEERHQLEVAADAILQLATIVEAKYVGVMEQVNTELKKSRDPVVPIDFFDRFVRQSMLVNFEQFIEPIPLLPLPSPSAAYWSVPDHFFMKSLSESEMVKAIHEAMIDDAAALLDALPDRNVEQPDFNAIVHLSHGEEIQGWTDALIAMMEKLQHRHRGTVSLLDLIFMLKTSRIESKRKECFIDLWLAFLLGNHAYRLRRTAHDFYSPVGIRVEVED</sequence>
<dbReference type="Proteomes" id="UP000217895">
    <property type="component" value="Plasmid Plasmid1 dna"/>
</dbReference>
<evidence type="ECO:0000313" key="1">
    <source>
        <dbReference type="EMBL" id="BAY59170.1"/>
    </source>
</evidence>
<gene>
    <name evidence="1" type="ORF">NIES2135_60470</name>
</gene>
<geneLocation type="plasmid" evidence="1">
    <name>plasmid1</name>
</geneLocation>
<name>A0A1Z4JR37_LEPBY</name>
<organism evidence="1 2">
    <name type="scientific">Leptolyngbya boryana NIES-2135</name>
    <dbReference type="NCBI Taxonomy" id="1973484"/>
    <lineage>
        <taxon>Bacteria</taxon>
        <taxon>Bacillati</taxon>
        <taxon>Cyanobacteriota</taxon>
        <taxon>Cyanophyceae</taxon>
        <taxon>Leptolyngbyales</taxon>
        <taxon>Leptolyngbyaceae</taxon>
        <taxon>Leptolyngbya group</taxon>
        <taxon>Leptolyngbya</taxon>
    </lineage>
</organism>
<keyword evidence="2" id="KW-1185">Reference proteome</keyword>
<proteinExistence type="predicted"/>
<evidence type="ECO:0000313" key="2">
    <source>
        <dbReference type="Proteomes" id="UP000217895"/>
    </source>
</evidence>
<dbReference type="AlphaFoldDB" id="A0A1Z4JR37"/>
<keyword evidence="1" id="KW-0614">Plasmid</keyword>
<dbReference type="EMBL" id="AP018204">
    <property type="protein sequence ID" value="BAY59170.1"/>
    <property type="molecule type" value="Genomic_DNA"/>
</dbReference>
<reference evidence="1 2" key="1">
    <citation type="submission" date="2017-06" db="EMBL/GenBank/DDBJ databases">
        <title>Genome sequencing of cyanobaciteial culture collection at National Institute for Environmental Studies (NIES).</title>
        <authorList>
            <person name="Hirose Y."/>
            <person name="Shimura Y."/>
            <person name="Fujisawa T."/>
            <person name="Nakamura Y."/>
            <person name="Kawachi M."/>
        </authorList>
    </citation>
    <scope>NUCLEOTIDE SEQUENCE [LARGE SCALE GENOMIC DNA]</scope>
    <source>
        <strain evidence="1 2">NIES-2135</strain>
        <plasmid evidence="2">Plasmid Plasmid1 dna</plasmid>
    </source>
</reference>